<protein>
    <submittedName>
        <fullName evidence="1">Uncharacterized protein</fullName>
    </submittedName>
</protein>
<dbReference type="EMBL" id="GBXM01062643">
    <property type="protein sequence ID" value="JAH45934.1"/>
    <property type="molecule type" value="Transcribed_RNA"/>
</dbReference>
<sequence length="48" mass="5874">MFLCNMGVQQVLLSLKWNQWRSHRCARVCLCHTKRKLPHPKIRCRIHF</sequence>
<accession>A0A0E9S6M1</accession>
<name>A0A0E9S6M1_ANGAN</name>
<reference evidence="1" key="2">
    <citation type="journal article" date="2015" name="Fish Shellfish Immunol.">
        <title>Early steps in the European eel (Anguilla anguilla)-Vibrio vulnificus interaction in the gills: Role of the RtxA13 toxin.</title>
        <authorList>
            <person name="Callol A."/>
            <person name="Pajuelo D."/>
            <person name="Ebbesson L."/>
            <person name="Teles M."/>
            <person name="MacKenzie S."/>
            <person name="Amaro C."/>
        </authorList>
    </citation>
    <scope>NUCLEOTIDE SEQUENCE</scope>
</reference>
<reference evidence="1" key="1">
    <citation type="submission" date="2014-11" db="EMBL/GenBank/DDBJ databases">
        <authorList>
            <person name="Amaro Gonzalez C."/>
        </authorList>
    </citation>
    <scope>NUCLEOTIDE SEQUENCE</scope>
</reference>
<organism evidence="1">
    <name type="scientific">Anguilla anguilla</name>
    <name type="common">European freshwater eel</name>
    <name type="synonym">Muraena anguilla</name>
    <dbReference type="NCBI Taxonomy" id="7936"/>
    <lineage>
        <taxon>Eukaryota</taxon>
        <taxon>Metazoa</taxon>
        <taxon>Chordata</taxon>
        <taxon>Craniata</taxon>
        <taxon>Vertebrata</taxon>
        <taxon>Euteleostomi</taxon>
        <taxon>Actinopterygii</taxon>
        <taxon>Neopterygii</taxon>
        <taxon>Teleostei</taxon>
        <taxon>Anguilliformes</taxon>
        <taxon>Anguillidae</taxon>
        <taxon>Anguilla</taxon>
    </lineage>
</organism>
<evidence type="ECO:0000313" key="1">
    <source>
        <dbReference type="EMBL" id="JAH36921.1"/>
    </source>
</evidence>
<dbReference type="EMBL" id="GBXM01071656">
    <property type="protein sequence ID" value="JAH36921.1"/>
    <property type="molecule type" value="Transcribed_RNA"/>
</dbReference>
<proteinExistence type="predicted"/>
<dbReference type="AlphaFoldDB" id="A0A0E9S6M1"/>